<evidence type="ECO:0000259" key="8">
    <source>
        <dbReference type="Pfam" id="PF00656"/>
    </source>
</evidence>
<name>A0A0K6GDC6_9AGAM</name>
<gene>
    <name evidence="10" type="ORF">RSOLAG22IIIB_06263</name>
</gene>
<feature type="domain" description="HAT C-terminal dimerisation" evidence="9">
    <location>
        <begin position="770"/>
        <end position="826"/>
    </location>
</feature>
<feature type="compositionally biased region" description="Low complexity" evidence="7">
    <location>
        <begin position="702"/>
        <end position="716"/>
    </location>
</feature>
<dbReference type="PANTHER" id="PTHR46481">
    <property type="entry name" value="ZINC FINGER BED DOMAIN-CONTAINING PROTEIN 4"/>
    <property type="match status" value="1"/>
</dbReference>
<organism evidence="10 11">
    <name type="scientific">Rhizoctonia solani</name>
    <dbReference type="NCBI Taxonomy" id="456999"/>
    <lineage>
        <taxon>Eukaryota</taxon>
        <taxon>Fungi</taxon>
        <taxon>Dikarya</taxon>
        <taxon>Basidiomycota</taxon>
        <taxon>Agaricomycotina</taxon>
        <taxon>Agaricomycetes</taxon>
        <taxon>Cantharellales</taxon>
        <taxon>Ceratobasidiaceae</taxon>
        <taxon>Rhizoctonia</taxon>
    </lineage>
</organism>
<evidence type="ECO:0000256" key="6">
    <source>
        <dbReference type="SAM" id="Coils"/>
    </source>
</evidence>
<evidence type="ECO:0000259" key="9">
    <source>
        <dbReference type="Pfam" id="PF05699"/>
    </source>
</evidence>
<dbReference type="InterPro" id="IPR008906">
    <property type="entry name" value="HATC_C_dom"/>
</dbReference>
<feature type="coiled-coil region" evidence="6">
    <location>
        <begin position="625"/>
        <end position="652"/>
    </location>
</feature>
<comment type="subcellular location">
    <subcellularLocation>
        <location evidence="1">Nucleus</location>
    </subcellularLocation>
</comment>
<keyword evidence="6" id="KW-0175">Coiled coil</keyword>
<evidence type="ECO:0000256" key="2">
    <source>
        <dbReference type="ARBA" id="ARBA00022723"/>
    </source>
</evidence>
<feature type="region of interest" description="Disordered" evidence="7">
    <location>
        <begin position="702"/>
        <end position="721"/>
    </location>
</feature>
<dbReference type="InterPro" id="IPR052035">
    <property type="entry name" value="ZnF_BED_domain_contain"/>
</dbReference>
<dbReference type="GO" id="GO:0005634">
    <property type="term" value="C:nucleus"/>
    <property type="evidence" value="ECO:0007669"/>
    <property type="project" value="UniProtKB-SubCell"/>
</dbReference>
<accession>A0A0K6GDC6</accession>
<protein>
    <submittedName>
        <fullName evidence="10">Putative AC9 transposase [Zea mays]</fullName>
    </submittedName>
</protein>
<evidence type="ECO:0000256" key="4">
    <source>
        <dbReference type="ARBA" id="ARBA00022833"/>
    </source>
</evidence>
<evidence type="ECO:0000313" key="11">
    <source>
        <dbReference type="Proteomes" id="UP000044841"/>
    </source>
</evidence>
<dbReference type="GO" id="GO:0004197">
    <property type="term" value="F:cysteine-type endopeptidase activity"/>
    <property type="evidence" value="ECO:0007669"/>
    <property type="project" value="InterPro"/>
</dbReference>
<dbReference type="InterPro" id="IPR011600">
    <property type="entry name" value="Pept_C14_caspase"/>
</dbReference>
<feature type="compositionally biased region" description="Low complexity" evidence="7">
    <location>
        <begin position="667"/>
        <end position="682"/>
    </location>
</feature>
<dbReference type="AlphaFoldDB" id="A0A0K6GDC6"/>
<reference evidence="10 11" key="1">
    <citation type="submission" date="2015-07" db="EMBL/GenBank/DDBJ databases">
        <authorList>
            <person name="Noorani M."/>
        </authorList>
    </citation>
    <scope>NUCLEOTIDE SEQUENCE [LARGE SCALE GENOMIC DNA]</scope>
    <source>
        <strain evidence="10">BBA 69670</strain>
    </source>
</reference>
<evidence type="ECO:0000256" key="7">
    <source>
        <dbReference type="SAM" id="MobiDB-lite"/>
    </source>
</evidence>
<feature type="compositionally biased region" description="Basic and acidic residues" evidence="7">
    <location>
        <begin position="29"/>
        <end position="38"/>
    </location>
</feature>
<dbReference type="SUPFAM" id="SSF53098">
    <property type="entry name" value="Ribonuclease H-like"/>
    <property type="match status" value="1"/>
</dbReference>
<dbReference type="Gene3D" id="3.40.50.1460">
    <property type="match status" value="1"/>
</dbReference>
<dbReference type="InterPro" id="IPR012337">
    <property type="entry name" value="RNaseH-like_sf"/>
</dbReference>
<keyword evidence="3" id="KW-0863">Zinc-finger</keyword>
<feature type="domain" description="Peptidase C14 caspase" evidence="8">
    <location>
        <begin position="915"/>
        <end position="993"/>
    </location>
</feature>
<dbReference type="GO" id="GO:0008270">
    <property type="term" value="F:zinc ion binding"/>
    <property type="evidence" value="ECO:0007669"/>
    <property type="project" value="UniProtKB-KW"/>
</dbReference>
<dbReference type="Pfam" id="PF05699">
    <property type="entry name" value="Dimer_Tnp_hAT"/>
    <property type="match status" value="1"/>
</dbReference>
<dbReference type="GO" id="GO:0006508">
    <property type="term" value="P:proteolysis"/>
    <property type="evidence" value="ECO:0007669"/>
    <property type="project" value="InterPro"/>
</dbReference>
<sequence>MKHPFGAGSSTISHIDAPSINETLTGQKRLSDMGEWRSHAKRPRSSATSYTGTASRSLALQSAQQAAATIPPSYHVDNVEQAASHSHPSRAIDCWALTTGANSRAQPSPSEIEDLRRADEVRAKRFPLDLKKPDDLILRCTECPKIGKWRTWKNNKNGGVTKHIREHLVKEHPAAYIETCARIGYKINSSNSRLTEEMVHEPITADGILRHIVEWFAEDDISFNMVSHQGFQWFITYIGQGNISVEDIPDRHTVASRAQSLSAEAKIQIMKEMQDAPGKISCTSDLWSDETQRSFMCITTHFYNRKNCPVNRLIAFRVIEGSHTGSRLADTFFEVLEEYEITHKLGWITLDNASNNDTFMDQLQDYMVNRGMDFDQHGNRLRCFPHVINLAVQDILATLSRSAKKLRENIAQSDSKITPEFDAYLTTLEGSPHERLRRTVVALRYGQRRQGLRNTIHEGNRNKAFVAPTYIEAEDAWKLVEFQMKALQPILDCPTRWSSTRDMIERSIYLYPAISRYIANVPALSGYTITHTQFEVLSDILRVLDCAHYTQELLSSDKTPTLSFALPLYHALVDQWRSLQATLPALSHAIESGIMKVNAYIAKSRSNPAHIAAMALNPSIRYDWIAQNSLSNEEAQKEVENAQAIVKTYMLRCLEEQQDREKERQGLATSTRSLSQSSPSQLATQRLHAGYNGLLAAKLPPRPPASFSSIPSKSPSMFATGSSQSSAVNVASTLHADPPYSGSGTSDAESPLVQEQVRSLNMATVELEHQKFMNEPVIPFEKLNGISPIEYWAAKSSAMPLIFQVARNILPAQASSVSSERVFSSNAWYANGRVDEVPTISEHYTRDGDDMYLSITYSSLPPPPVSLVKELDAAIRMGDTLPNSTASLEARVQRRALVVAVQCQADLRSVGQSLFLPDSMVDALRVYRMLLSRGYQAQNIRILTERYGPRSNPTKSNIIDSLEWLVANTEPGDYRYFHFSGHGQAYEAESGKGKVARARPVRPDTAGITRSLAWNEQPGSSPRPTQRQTEFHDYGASLHNIPGVVSTRPIAHYREALLTQWETPTLDELLSSGAKEYTYSRIDDEELNAVLAKLPKGSTLTMTLDCVHGTRINNEGFPRFGGRRLKAFYAQLVDPKPVNGWRIPLPPDIYSNTSPHNLFVPPTFYLHSEDYMDPNVTMEWVQGPDPLHDIKATVFAWSGFSTQSAQAGDFISAFTSVAEGISNDASHLDMLQDVSRRIRETPVITGDRVYQFVQLWASCDGSNHDAEESMNGPFVI</sequence>
<evidence type="ECO:0000256" key="3">
    <source>
        <dbReference type="ARBA" id="ARBA00022771"/>
    </source>
</evidence>
<keyword evidence="4" id="KW-0862">Zinc</keyword>
<dbReference type="PANTHER" id="PTHR46481:SF10">
    <property type="entry name" value="ZINC FINGER BED DOMAIN-CONTAINING PROTEIN 39"/>
    <property type="match status" value="1"/>
</dbReference>
<feature type="region of interest" description="Disordered" evidence="7">
    <location>
        <begin position="660"/>
        <end position="682"/>
    </location>
</feature>
<dbReference type="EMBL" id="CYGV01001678">
    <property type="protein sequence ID" value="CUA76399.1"/>
    <property type="molecule type" value="Genomic_DNA"/>
</dbReference>
<keyword evidence="2" id="KW-0479">Metal-binding</keyword>
<dbReference type="Pfam" id="PF00656">
    <property type="entry name" value="Peptidase_C14"/>
    <property type="match status" value="1"/>
</dbReference>
<feature type="region of interest" description="Disordered" evidence="7">
    <location>
        <begin position="1"/>
        <end position="53"/>
    </location>
</feature>
<dbReference type="Proteomes" id="UP000044841">
    <property type="component" value="Unassembled WGS sequence"/>
</dbReference>
<evidence type="ECO:0000313" key="10">
    <source>
        <dbReference type="EMBL" id="CUA76399.1"/>
    </source>
</evidence>
<keyword evidence="5" id="KW-0539">Nucleus</keyword>
<keyword evidence="11" id="KW-1185">Reference proteome</keyword>
<dbReference type="GO" id="GO:0046983">
    <property type="term" value="F:protein dimerization activity"/>
    <property type="evidence" value="ECO:0007669"/>
    <property type="project" value="InterPro"/>
</dbReference>
<evidence type="ECO:0000256" key="5">
    <source>
        <dbReference type="ARBA" id="ARBA00023242"/>
    </source>
</evidence>
<proteinExistence type="predicted"/>
<evidence type="ECO:0000256" key="1">
    <source>
        <dbReference type="ARBA" id="ARBA00004123"/>
    </source>
</evidence>